<evidence type="ECO:0000313" key="2">
    <source>
        <dbReference type="EMBL" id="EBQ9797275.1"/>
    </source>
</evidence>
<evidence type="ECO:0000256" key="1">
    <source>
        <dbReference type="SAM" id="MobiDB-lite"/>
    </source>
</evidence>
<organism evidence="2">
    <name type="scientific">Salmonella enterica subsp. enterica serovar Kottbus</name>
    <dbReference type="NCBI Taxonomy" id="224727"/>
    <lineage>
        <taxon>Bacteria</taxon>
        <taxon>Pseudomonadati</taxon>
        <taxon>Pseudomonadota</taxon>
        <taxon>Gammaproteobacteria</taxon>
        <taxon>Enterobacterales</taxon>
        <taxon>Enterobacteriaceae</taxon>
        <taxon>Salmonella</taxon>
    </lineage>
</organism>
<name>A0A5J0SB36_SALET</name>
<sequence length="34" mass="3618">ERGLSMSLPGEVKSTGPESAPEISVARANMKKLF</sequence>
<dbReference type="AlphaFoldDB" id="A0A5J0SB36"/>
<comment type="caution">
    <text evidence="2">The sequence shown here is derived from an EMBL/GenBank/DDBJ whole genome shotgun (WGS) entry which is preliminary data.</text>
</comment>
<feature type="non-terminal residue" evidence="2">
    <location>
        <position position="1"/>
    </location>
</feature>
<accession>A0A5J0SB36</accession>
<dbReference type="EMBL" id="AAGQTM010000040">
    <property type="protein sequence ID" value="EBQ9797275.1"/>
    <property type="molecule type" value="Genomic_DNA"/>
</dbReference>
<reference evidence="2" key="1">
    <citation type="submission" date="2018-06" db="EMBL/GenBank/DDBJ databases">
        <authorList>
            <person name="Ashton P.M."/>
            <person name="Dallman T."/>
            <person name="Nair S."/>
            <person name="De Pinna E."/>
            <person name="Peters T."/>
            <person name="Grant K."/>
        </authorList>
    </citation>
    <scope>NUCLEOTIDE SEQUENCE</scope>
    <source>
        <strain evidence="2">430336</strain>
    </source>
</reference>
<feature type="region of interest" description="Disordered" evidence="1">
    <location>
        <begin position="1"/>
        <end position="21"/>
    </location>
</feature>
<proteinExistence type="predicted"/>
<protein>
    <submittedName>
        <fullName evidence="2">ABC transporter</fullName>
    </submittedName>
</protein>
<gene>
    <name evidence="2" type="ORF">DM035_24480</name>
</gene>